<evidence type="ECO:0000256" key="1">
    <source>
        <dbReference type="SAM" id="SignalP"/>
    </source>
</evidence>
<organism evidence="2 3">
    <name type="scientific">Uabimicrobium amorphum</name>
    <dbReference type="NCBI Taxonomy" id="2596890"/>
    <lineage>
        <taxon>Bacteria</taxon>
        <taxon>Pseudomonadati</taxon>
        <taxon>Planctomycetota</taxon>
        <taxon>Candidatus Uabimicrobiia</taxon>
        <taxon>Candidatus Uabimicrobiales</taxon>
        <taxon>Candidatus Uabimicrobiaceae</taxon>
        <taxon>Candidatus Uabimicrobium</taxon>
    </lineage>
</organism>
<accession>A0A5S9F1X5</accession>
<gene>
    <name evidence="2" type="ORF">UABAM_00123</name>
</gene>
<proteinExistence type="predicted"/>
<feature type="signal peptide" evidence="1">
    <location>
        <begin position="1"/>
        <end position="26"/>
    </location>
</feature>
<keyword evidence="1" id="KW-0732">Signal</keyword>
<dbReference type="AlphaFoldDB" id="A0A5S9F1X5"/>
<feature type="chain" id="PRO_5025015431" evidence="1">
    <location>
        <begin position="27"/>
        <end position="157"/>
    </location>
</feature>
<keyword evidence="3" id="KW-1185">Reference proteome</keyword>
<dbReference type="KEGG" id="uam:UABAM_00123"/>
<name>A0A5S9F1X5_UABAM</name>
<reference evidence="2 3" key="1">
    <citation type="submission" date="2019-08" db="EMBL/GenBank/DDBJ databases">
        <title>Complete genome sequence of Candidatus Uab amorphum.</title>
        <authorList>
            <person name="Shiratori T."/>
            <person name="Suzuki S."/>
            <person name="Kakizawa Y."/>
            <person name="Ishida K."/>
        </authorList>
    </citation>
    <scope>NUCLEOTIDE SEQUENCE [LARGE SCALE GENOMIC DNA]</scope>
    <source>
        <strain evidence="2 3">SRT547</strain>
    </source>
</reference>
<dbReference type="PROSITE" id="PS51257">
    <property type="entry name" value="PROKAR_LIPOPROTEIN"/>
    <property type="match status" value="1"/>
</dbReference>
<evidence type="ECO:0000313" key="2">
    <source>
        <dbReference type="EMBL" id="BBM81784.1"/>
    </source>
</evidence>
<evidence type="ECO:0000313" key="3">
    <source>
        <dbReference type="Proteomes" id="UP000326354"/>
    </source>
</evidence>
<dbReference type="RefSeq" id="WP_151966050.1">
    <property type="nucleotide sequence ID" value="NZ_AP019860.1"/>
</dbReference>
<dbReference type="EMBL" id="AP019860">
    <property type="protein sequence ID" value="BBM81784.1"/>
    <property type="molecule type" value="Genomic_DNA"/>
</dbReference>
<protein>
    <submittedName>
        <fullName evidence="2">Uncharacterized protein</fullName>
    </submittedName>
</protein>
<dbReference type="Proteomes" id="UP000326354">
    <property type="component" value="Chromosome"/>
</dbReference>
<sequence length="157" mass="18039">MKITYYKKILICNFALCLLLISCANKDRYVISDSRVVKYRSPIDPVGHLAGNFAKNPTAPSYRQFFLSWFAEHRNLENSLGKSVLAVVDAHHNIQNALSNMHTFLDENKKQKLQAYQKLYDTLLLALRRNTSLRILTTRYRALGKSINEEFSPTATN</sequence>